<keyword evidence="1" id="KW-0472">Membrane</keyword>
<proteinExistence type="predicted"/>
<organism evidence="3 4">
    <name type="scientific">Pelagivirga sediminicola</name>
    <dbReference type="NCBI Taxonomy" id="2170575"/>
    <lineage>
        <taxon>Bacteria</taxon>
        <taxon>Pseudomonadati</taxon>
        <taxon>Pseudomonadota</taxon>
        <taxon>Alphaproteobacteria</taxon>
        <taxon>Rhodobacterales</taxon>
        <taxon>Paracoccaceae</taxon>
        <taxon>Pelagivirga</taxon>
    </lineage>
</organism>
<comment type="caution">
    <text evidence="3">The sequence shown here is derived from an EMBL/GenBank/DDBJ whole genome shotgun (WGS) entry which is preliminary data.</text>
</comment>
<dbReference type="EMBL" id="QCYH01000002">
    <property type="protein sequence ID" value="PVA10928.1"/>
    <property type="molecule type" value="Genomic_DNA"/>
</dbReference>
<dbReference type="InterPro" id="IPR003646">
    <property type="entry name" value="SH3-like_bac-type"/>
</dbReference>
<dbReference type="Gene3D" id="2.30.30.40">
    <property type="entry name" value="SH3 Domains"/>
    <property type="match status" value="1"/>
</dbReference>
<feature type="domain" description="SH3b" evidence="2">
    <location>
        <begin position="178"/>
        <end position="241"/>
    </location>
</feature>
<feature type="transmembrane region" description="Helical" evidence="1">
    <location>
        <begin position="20"/>
        <end position="36"/>
    </location>
</feature>
<gene>
    <name evidence="3" type="ORF">DC366_03840</name>
</gene>
<dbReference type="AlphaFoldDB" id="A0A2T7G961"/>
<keyword evidence="1" id="KW-0812">Transmembrane</keyword>
<keyword evidence="1" id="KW-1133">Transmembrane helix</keyword>
<dbReference type="SMART" id="SM00287">
    <property type="entry name" value="SH3b"/>
    <property type="match status" value="1"/>
</dbReference>
<evidence type="ECO:0000256" key="1">
    <source>
        <dbReference type="SAM" id="Phobius"/>
    </source>
</evidence>
<accession>A0A2T7G961</accession>
<sequence length="242" mass="25911">MLCSGACQPRKALRLGDCTMWRFILISFGFLGFAFYEASGGADYAPSPNSLQIAMQDRSFFAPAPKLAPKPQADVQIAEAPVDSAPAAPEPAKTEQVDMEDETVTRAQSAFAGLSDLNDNAHGGFEITLASAARPLNGGNAMGQRPLDNIGTFSAETLVRDVNSLPIEAAVIARQQPADIRSIAGTAANMRSGPGTDYEKVDQLAMGTRVEVLDRRGAWMELRDLQTGQTGWMADWLVTSMN</sequence>
<evidence type="ECO:0000259" key="2">
    <source>
        <dbReference type="PROSITE" id="PS51781"/>
    </source>
</evidence>
<dbReference type="PROSITE" id="PS51781">
    <property type="entry name" value="SH3B"/>
    <property type="match status" value="1"/>
</dbReference>
<reference evidence="3 4" key="1">
    <citation type="submission" date="2018-04" db="EMBL/GenBank/DDBJ databases">
        <title>Pelagivirga bohaiensis gen. nov., sp. nov., a bacterium isolated from the Bohai Sea.</title>
        <authorList>
            <person name="Ji X."/>
        </authorList>
    </citation>
    <scope>NUCLEOTIDE SEQUENCE [LARGE SCALE GENOMIC DNA]</scope>
    <source>
        <strain evidence="3 4">BH-SD19</strain>
    </source>
</reference>
<evidence type="ECO:0000313" key="4">
    <source>
        <dbReference type="Proteomes" id="UP000244446"/>
    </source>
</evidence>
<keyword evidence="4" id="KW-1185">Reference proteome</keyword>
<name>A0A2T7G961_9RHOB</name>
<dbReference type="OrthoDB" id="7433551at2"/>
<dbReference type="Pfam" id="PF08239">
    <property type="entry name" value="SH3_3"/>
    <property type="match status" value="1"/>
</dbReference>
<dbReference type="Proteomes" id="UP000244446">
    <property type="component" value="Unassembled WGS sequence"/>
</dbReference>
<protein>
    <recommendedName>
        <fullName evidence="2">SH3b domain-containing protein</fullName>
    </recommendedName>
</protein>
<evidence type="ECO:0000313" key="3">
    <source>
        <dbReference type="EMBL" id="PVA10928.1"/>
    </source>
</evidence>